<protein>
    <recommendedName>
        <fullName evidence="4">Cytochrome c oxidase assembly protein COX16, mitochondrial</fullName>
    </recommendedName>
    <alternativeName>
        <fullName evidence="5">Cytochrome c oxidase assembly protein cox16, mitochondrial</fullName>
    </alternativeName>
</protein>
<keyword evidence="7" id="KW-0999">Mitochondrion inner membrane</keyword>
<dbReference type="PANTHER" id="PTHR17130:SF14">
    <property type="entry name" value="CYTOCHROME C OXIDASE ASSEMBLY PROTEIN COX16 HOMOLOG, MITOCHONDRIAL"/>
    <property type="match status" value="1"/>
</dbReference>
<dbReference type="STRING" id="1295533.A0A1E3H8S9"/>
<feature type="region of interest" description="Disordered" evidence="11">
    <location>
        <begin position="87"/>
        <end position="147"/>
    </location>
</feature>
<evidence type="ECO:0000256" key="6">
    <source>
        <dbReference type="ARBA" id="ARBA00022692"/>
    </source>
</evidence>
<keyword evidence="6 12" id="KW-0812">Transmembrane</keyword>
<evidence type="ECO:0000256" key="7">
    <source>
        <dbReference type="ARBA" id="ARBA00022792"/>
    </source>
</evidence>
<evidence type="ECO:0000256" key="1">
    <source>
        <dbReference type="ARBA" id="ARBA00002490"/>
    </source>
</evidence>
<evidence type="ECO:0000256" key="10">
    <source>
        <dbReference type="ARBA" id="ARBA00023136"/>
    </source>
</evidence>
<dbReference type="RefSeq" id="XP_018988654.1">
    <property type="nucleotide sequence ID" value="XM_019142991.1"/>
</dbReference>
<evidence type="ECO:0000256" key="8">
    <source>
        <dbReference type="ARBA" id="ARBA00022989"/>
    </source>
</evidence>
<comment type="caution">
    <text evidence="13">The sequence shown here is derived from an EMBL/GenBank/DDBJ whole genome shotgun (WGS) entry which is preliminary data.</text>
</comment>
<evidence type="ECO:0000256" key="12">
    <source>
        <dbReference type="SAM" id="Phobius"/>
    </source>
</evidence>
<accession>A0A1E3H8S9</accession>
<dbReference type="GeneID" id="30159460"/>
<keyword evidence="10 12" id="KW-0472">Membrane</keyword>
<organism evidence="13 14">
    <name type="scientific">Cryptococcus amylolentus CBS 6039</name>
    <dbReference type="NCBI Taxonomy" id="1295533"/>
    <lineage>
        <taxon>Eukaryota</taxon>
        <taxon>Fungi</taxon>
        <taxon>Dikarya</taxon>
        <taxon>Basidiomycota</taxon>
        <taxon>Agaricomycotina</taxon>
        <taxon>Tremellomycetes</taxon>
        <taxon>Tremellales</taxon>
        <taxon>Cryptococcaceae</taxon>
        <taxon>Cryptococcus</taxon>
    </lineage>
</organism>
<name>A0A1E3H8S9_9TREE</name>
<evidence type="ECO:0000256" key="2">
    <source>
        <dbReference type="ARBA" id="ARBA00004434"/>
    </source>
</evidence>
<evidence type="ECO:0000256" key="9">
    <source>
        <dbReference type="ARBA" id="ARBA00023128"/>
    </source>
</evidence>
<proteinExistence type="inferred from homology"/>
<evidence type="ECO:0000256" key="4">
    <source>
        <dbReference type="ARBA" id="ARBA00015368"/>
    </source>
</evidence>
<evidence type="ECO:0000313" key="14">
    <source>
        <dbReference type="Proteomes" id="UP000094065"/>
    </source>
</evidence>
<keyword evidence="14" id="KW-1185">Reference proteome</keyword>
<dbReference type="EMBL" id="AWGJ01000014">
    <property type="protein sequence ID" value="ODN72713.1"/>
    <property type="molecule type" value="Genomic_DNA"/>
</dbReference>
<dbReference type="GO" id="GO:0005743">
    <property type="term" value="C:mitochondrial inner membrane"/>
    <property type="evidence" value="ECO:0007669"/>
    <property type="project" value="UniProtKB-SubCell"/>
</dbReference>
<reference evidence="13 14" key="1">
    <citation type="submission" date="2016-06" db="EMBL/GenBank/DDBJ databases">
        <title>Evolution of pathogenesis and genome organization in the Tremellales.</title>
        <authorList>
            <person name="Cuomo C."/>
            <person name="Litvintseva A."/>
            <person name="Heitman J."/>
            <person name="Chen Y."/>
            <person name="Sun S."/>
            <person name="Springer D."/>
            <person name="Dromer F."/>
            <person name="Young S."/>
            <person name="Zeng Q."/>
            <person name="Chapman S."/>
            <person name="Gujja S."/>
            <person name="Saif S."/>
            <person name="Birren B."/>
        </authorList>
    </citation>
    <scope>NUCLEOTIDE SEQUENCE [LARGE SCALE GENOMIC DNA]</scope>
    <source>
        <strain evidence="13 14">CBS 6039</strain>
    </source>
</reference>
<dbReference type="OrthoDB" id="5516033at2759"/>
<dbReference type="GO" id="GO:0033617">
    <property type="term" value="P:mitochondrial respiratory chain complex IV assembly"/>
    <property type="evidence" value="ECO:0007669"/>
    <property type="project" value="TreeGrafter"/>
</dbReference>
<feature type="transmembrane region" description="Helical" evidence="12">
    <location>
        <begin position="25"/>
        <end position="47"/>
    </location>
</feature>
<comment type="function">
    <text evidence="1">Required for the assembly of the mitochondrial respiratory chain complex IV (CIV), also known as cytochrome c oxidase. May participate in merging the COX1 and COX2 assembly lines.</text>
</comment>
<dbReference type="InterPro" id="IPR020164">
    <property type="entry name" value="Cyt_c_Oxase_assmbl_COX16"/>
</dbReference>
<keyword evidence="9" id="KW-0496">Mitochondrion</keyword>
<comment type="subcellular location">
    <subcellularLocation>
        <location evidence="2">Mitochondrion inner membrane</location>
        <topology evidence="2">Single-pass membrane protein</topology>
    </subcellularLocation>
</comment>
<comment type="similarity">
    <text evidence="3">Belongs to the COX16 family.</text>
</comment>
<dbReference type="PANTHER" id="PTHR17130">
    <property type="entry name" value="MITOCHONDRIAL OUTER MEMBRANE PROTEIN 25"/>
    <property type="match status" value="1"/>
</dbReference>
<evidence type="ECO:0000256" key="3">
    <source>
        <dbReference type="ARBA" id="ARBA00008370"/>
    </source>
</evidence>
<gene>
    <name evidence="13" type="ORF">L202_08151</name>
</gene>
<evidence type="ECO:0000313" key="13">
    <source>
        <dbReference type="EMBL" id="ODN72713.1"/>
    </source>
</evidence>
<evidence type="ECO:0000256" key="11">
    <source>
        <dbReference type="SAM" id="MobiDB-lite"/>
    </source>
</evidence>
<sequence length="164" mass="18526">MPAFPARPLNARPNPLVQQVRKHPFIFFGLPFVGIIVGASFALQAFTQTRYDYHQTKVKTIEKESELGMKSDRRKVDLREEYYRLNNPDALPSTYGASAEPSLSSLDARSTAKPSRKKFSMAAVSQDDYEPVRVPRPQGVPEWGAGNAVEEAPLKGYRKEDRWV</sequence>
<dbReference type="Pfam" id="PF14138">
    <property type="entry name" value="COX16"/>
    <property type="match status" value="1"/>
</dbReference>
<dbReference type="Proteomes" id="UP000094065">
    <property type="component" value="Unassembled WGS sequence"/>
</dbReference>
<evidence type="ECO:0000256" key="5">
    <source>
        <dbReference type="ARBA" id="ARBA00019222"/>
    </source>
</evidence>
<keyword evidence="8 12" id="KW-1133">Transmembrane helix</keyword>
<dbReference type="AlphaFoldDB" id="A0A1E3H8S9"/>